<feature type="region of interest" description="Disordered" evidence="1">
    <location>
        <begin position="1"/>
        <end position="28"/>
    </location>
</feature>
<dbReference type="Proteomes" id="UP000243528">
    <property type="component" value="Unassembled WGS sequence"/>
</dbReference>
<dbReference type="AlphaFoldDB" id="A0A2P8DEY9"/>
<accession>A0A2P8DEY9</accession>
<comment type="caution">
    <text evidence="2">The sequence shown here is derived from an EMBL/GenBank/DDBJ whole genome shotgun (WGS) entry which is preliminary data.</text>
</comment>
<dbReference type="RefSeq" id="WP_106539778.1">
    <property type="nucleotide sequence ID" value="NZ_PYGE01000028.1"/>
</dbReference>
<keyword evidence="3" id="KW-1185">Reference proteome</keyword>
<evidence type="ECO:0000313" key="2">
    <source>
        <dbReference type="EMBL" id="PSK95772.1"/>
    </source>
</evidence>
<name>A0A2P8DEY9_9ACTN</name>
<reference evidence="2 3" key="1">
    <citation type="submission" date="2018-03" db="EMBL/GenBank/DDBJ databases">
        <title>Genomic Encyclopedia of Archaeal and Bacterial Type Strains, Phase II (KMG-II): from individual species to whole genera.</title>
        <authorList>
            <person name="Goeker M."/>
        </authorList>
    </citation>
    <scope>NUCLEOTIDE SEQUENCE [LARGE SCALE GENOMIC DNA]</scope>
    <source>
        <strain evidence="2 3">DSM 45211</strain>
    </source>
</reference>
<protein>
    <submittedName>
        <fullName evidence="2">Uncharacterized protein</fullName>
    </submittedName>
</protein>
<evidence type="ECO:0000256" key="1">
    <source>
        <dbReference type="SAM" id="MobiDB-lite"/>
    </source>
</evidence>
<gene>
    <name evidence="2" type="ORF">CLV30_12824</name>
</gene>
<sequence length="112" mass="11398">MARTPITPQRVTSAGLAPAAEPANVDGNSMPLSPGHVLLVDNGSAAAVTVTIPTPAKFDGLDVAERTINVPAGEAWHINLGGQPVYRQPGGVAHIDYSPAPDATVTVAVLQV</sequence>
<dbReference type="OrthoDB" id="4335733at2"/>
<evidence type="ECO:0000313" key="3">
    <source>
        <dbReference type="Proteomes" id="UP000243528"/>
    </source>
</evidence>
<feature type="compositionally biased region" description="Polar residues" evidence="1">
    <location>
        <begin position="1"/>
        <end position="12"/>
    </location>
</feature>
<organism evidence="2 3">
    <name type="scientific">Haloactinopolyspora alba</name>
    <dbReference type="NCBI Taxonomy" id="648780"/>
    <lineage>
        <taxon>Bacteria</taxon>
        <taxon>Bacillati</taxon>
        <taxon>Actinomycetota</taxon>
        <taxon>Actinomycetes</taxon>
        <taxon>Jiangellales</taxon>
        <taxon>Jiangellaceae</taxon>
        <taxon>Haloactinopolyspora</taxon>
    </lineage>
</organism>
<dbReference type="EMBL" id="PYGE01000028">
    <property type="protein sequence ID" value="PSK95772.1"/>
    <property type="molecule type" value="Genomic_DNA"/>
</dbReference>
<proteinExistence type="predicted"/>